<dbReference type="PANTHER" id="PTHR43584">
    <property type="entry name" value="NUCLEOTIDYL TRANSFERASE"/>
    <property type="match status" value="1"/>
</dbReference>
<dbReference type="GO" id="GO:0016779">
    <property type="term" value="F:nucleotidyltransferase activity"/>
    <property type="evidence" value="ECO:0007669"/>
    <property type="project" value="UniProtKB-KW"/>
</dbReference>
<gene>
    <name evidence="4" type="ORF">UV54_C0032G0008</name>
</gene>
<keyword evidence="2" id="KW-0548">Nucleotidyltransferase</keyword>
<dbReference type="InterPro" id="IPR050065">
    <property type="entry name" value="GlmU-like"/>
</dbReference>
<dbReference type="Proteomes" id="UP000034213">
    <property type="component" value="Unassembled WGS sequence"/>
</dbReference>
<name>A0A0G1E931_9BACT</name>
<protein>
    <recommendedName>
        <fullName evidence="3">Nucleotidyl transferase domain-containing protein</fullName>
    </recommendedName>
</protein>
<evidence type="ECO:0000313" key="5">
    <source>
        <dbReference type="Proteomes" id="UP000034213"/>
    </source>
</evidence>
<keyword evidence="1" id="KW-0808">Transferase</keyword>
<evidence type="ECO:0000256" key="1">
    <source>
        <dbReference type="ARBA" id="ARBA00022679"/>
    </source>
</evidence>
<dbReference type="PANTHER" id="PTHR43584:SF8">
    <property type="entry name" value="N-ACETYLMURAMATE ALPHA-1-PHOSPHATE URIDYLYLTRANSFERASE"/>
    <property type="match status" value="1"/>
</dbReference>
<dbReference type="STRING" id="1618369.UV54_C0032G0008"/>
<evidence type="ECO:0000256" key="2">
    <source>
        <dbReference type="ARBA" id="ARBA00022695"/>
    </source>
</evidence>
<dbReference type="Gene3D" id="3.90.550.10">
    <property type="entry name" value="Spore Coat Polysaccharide Biosynthesis Protein SpsA, Chain A"/>
    <property type="match status" value="1"/>
</dbReference>
<proteinExistence type="predicted"/>
<feature type="domain" description="Nucleotidyl transferase" evidence="3">
    <location>
        <begin position="12"/>
        <end position="232"/>
    </location>
</feature>
<dbReference type="InterPro" id="IPR029044">
    <property type="entry name" value="Nucleotide-diphossugar_trans"/>
</dbReference>
<dbReference type="InterPro" id="IPR005835">
    <property type="entry name" value="NTP_transferase_dom"/>
</dbReference>
<reference evidence="4 5" key="1">
    <citation type="journal article" date="2015" name="Nature">
        <title>rRNA introns, odd ribosomes, and small enigmatic genomes across a large radiation of phyla.</title>
        <authorList>
            <person name="Brown C.T."/>
            <person name="Hug L.A."/>
            <person name="Thomas B.C."/>
            <person name="Sharon I."/>
            <person name="Castelle C.J."/>
            <person name="Singh A."/>
            <person name="Wilkins M.J."/>
            <person name="Williams K.H."/>
            <person name="Banfield J.F."/>
        </authorList>
    </citation>
    <scope>NUCLEOTIDE SEQUENCE [LARGE SCALE GENOMIC DNA]</scope>
</reference>
<organism evidence="4 5">
    <name type="scientific">Candidatus Beckwithbacteria bacterium GW2011_GWA2_43_10</name>
    <dbReference type="NCBI Taxonomy" id="1618369"/>
    <lineage>
        <taxon>Bacteria</taxon>
        <taxon>Candidatus Beckwithiibacteriota</taxon>
    </lineage>
</organism>
<accession>A0A0G1E931</accession>
<dbReference type="AlphaFoldDB" id="A0A0G1E931"/>
<evidence type="ECO:0000313" key="4">
    <source>
        <dbReference type="EMBL" id="KKS79556.1"/>
    </source>
</evidence>
<dbReference type="EMBL" id="LCEW01000032">
    <property type="protein sequence ID" value="KKS79556.1"/>
    <property type="molecule type" value="Genomic_DNA"/>
</dbReference>
<evidence type="ECO:0000259" key="3">
    <source>
        <dbReference type="Pfam" id="PF00483"/>
    </source>
</evidence>
<dbReference type="SUPFAM" id="SSF53448">
    <property type="entry name" value="Nucleotide-diphospho-sugar transferases"/>
    <property type="match status" value="1"/>
</dbReference>
<sequence length="247" mass="27675">MAGFGTRFGRTDTIKPFINVLDKPMIAWAVESFPQLKSHNFVFIILQEHETKYQIKTKLKQLFGSKITVIIIPRSTRGAAETALAAKSYLDPDEDIIIADSDQYFDSTNLYQAILNKTFDTSGIIPVDRPIDTQIKHSYTLADSHNLAHKVAEKDPQLASQGAYSNIGAYYFAKAKIFTQAIEAMIKAGAVSGPPGRQEFFVAPVYQQLINEGKKIYVAPSPNAWRLGTPEDLDYFLGHYRQRRPLG</sequence>
<dbReference type="Pfam" id="PF00483">
    <property type="entry name" value="NTP_transferase"/>
    <property type="match status" value="1"/>
</dbReference>
<comment type="caution">
    <text evidence="4">The sequence shown here is derived from an EMBL/GenBank/DDBJ whole genome shotgun (WGS) entry which is preliminary data.</text>
</comment>